<keyword evidence="2 3" id="KW-0732">Signal</keyword>
<dbReference type="Pfam" id="PF00497">
    <property type="entry name" value="SBP_bac_3"/>
    <property type="match status" value="1"/>
</dbReference>
<evidence type="ECO:0000313" key="5">
    <source>
        <dbReference type="EMBL" id="EXC04539.1"/>
    </source>
</evidence>
<gene>
    <name evidence="5" type="ORF">J506_3773</name>
</gene>
<feature type="domain" description="Solute-binding protein family 3/N-terminal" evidence="4">
    <location>
        <begin position="43"/>
        <end position="272"/>
    </location>
</feature>
<dbReference type="PROSITE" id="PS51257">
    <property type="entry name" value="PROKAR_LIPOPROTEIN"/>
    <property type="match status" value="1"/>
</dbReference>
<dbReference type="PANTHER" id="PTHR35936:SF17">
    <property type="entry name" value="ARGININE-BINDING EXTRACELLULAR PROTEIN ARTP"/>
    <property type="match status" value="1"/>
</dbReference>
<feature type="chain" id="PRO_5001450238" evidence="3">
    <location>
        <begin position="23"/>
        <end position="287"/>
    </location>
</feature>
<comment type="caution">
    <text evidence="5">The sequence shown here is derived from an EMBL/GenBank/DDBJ whole genome shotgun (WGS) entry which is preliminary data.</text>
</comment>
<name>A0A009Q4Z3_ACIBA</name>
<comment type="similarity">
    <text evidence="1">Belongs to the bacterial solute-binding protein 3 family.</text>
</comment>
<dbReference type="InterPro" id="IPR001638">
    <property type="entry name" value="Solute-binding_3/MltF_N"/>
</dbReference>
<organism evidence="5 6">
    <name type="scientific">Acinetobacter baumannii 625974</name>
    <dbReference type="NCBI Taxonomy" id="1310607"/>
    <lineage>
        <taxon>Bacteria</taxon>
        <taxon>Pseudomonadati</taxon>
        <taxon>Pseudomonadota</taxon>
        <taxon>Gammaproteobacteria</taxon>
        <taxon>Moraxellales</taxon>
        <taxon>Moraxellaceae</taxon>
        <taxon>Acinetobacter</taxon>
        <taxon>Acinetobacter calcoaceticus/baumannii complex</taxon>
    </lineage>
</organism>
<dbReference type="Gene3D" id="3.40.190.10">
    <property type="entry name" value="Periplasmic binding protein-like II"/>
    <property type="match status" value="2"/>
</dbReference>
<dbReference type="EMBL" id="JEXD01000058">
    <property type="protein sequence ID" value="EXC04539.1"/>
    <property type="molecule type" value="Genomic_DNA"/>
</dbReference>
<dbReference type="AlphaFoldDB" id="A0A009Q4Z3"/>
<evidence type="ECO:0000259" key="4">
    <source>
        <dbReference type="SMART" id="SM00062"/>
    </source>
</evidence>
<dbReference type="CDD" id="cd01004">
    <property type="entry name" value="PBP2_MidA_like"/>
    <property type="match status" value="1"/>
</dbReference>
<dbReference type="SUPFAM" id="SSF53850">
    <property type="entry name" value="Periplasmic binding protein-like II"/>
    <property type="match status" value="1"/>
</dbReference>
<dbReference type="Proteomes" id="UP000021108">
    <property type="component" value="Unassembled WGS sequence"/>
</dbReference>
<reference evidence="5 6" key="1">
    <citation type="submission" date="2014-02" db="EMBL/GenBank/DDBJ databases">
        <title>Comparative genomics and transcriptomics to identify genetic mechanisms underlying the emergence of carbapenem resistant Acinetobacter baumannii (CRAb).</title>
        <authorList>
            <person name="Harris A.D."/>
            <person name="Johnson K.J."/>
            <person name="George J."/>
            <person name="Shefchek K."/>
            <person name="Daugherty S.C."/>
            <person name="Parankush S."/>
            <person name="Sadzewicz L."/>
            <person name="Tallon L."/>
            <person name="Sengamalay N."/>
            <person name="Hazen T.H."/>
            <person name="Rasko D.A."/>
        </authorList>
    </citation>
    <scope>NUCLEOTIDE SEQUENCE [LARGE SCALE GENOMIC DNA]</scope>
    <source>
        <strain evidence="5 6">625974</strain>
    </source>
</reference>
<accession>A0A009Q4Z3</accession>
<evidence type="ECO:0000313" key="6">
    <source>
        <dbReference type="Proteomes" id="UP000021108"/>
    </source>
</evidence>
<evidence type="ECO:0000256" key="3">
    <source>
        <dbReference type="SAM" id="SignalP"/>
    </source>
</evidence>
<dbReference type="RefSeq" id="WP_086351965.1">
    <property type="nucleotide sequence ID" value="NZ_JEXD01000058.1"/>
</dbReference>
<evidence type="ECO:0000256" key="1">
    <source>
        <dbReference type="ARBA" id="ARBA00010333"/>
    </source>
</evidence>
<dbReference type="PANTHER" id="PTHR35936">
    <property type="entry name" value="MEMBRANE-BOUND LYTIC MUREIN TRANSGLYCOSYLASE F"/>
    <property type="match status" value="1"/>
</dbReference>
<sequence length="287" mass="31452">MRIMKYSLYPFLALLLAGGLTACNKDTSSTQNSDASTIDQVKVIKIGSDMTFPPFEYIENNQPSGFDIDLINGILQQSSASANIIDTRFSNLIPGLEGKKFDAVISGMYITAERLKKVDMVPYFKSTESVTVLSNSSYKPKVRDDLCGKTIATQKGSLYPDQLNQISQESCLAKGKAAITVREFDTSPQAVQAVLAKAADAQYDDSSVARNTVKKLNGKVEITSTEPFFPFIGGIAVRKGDTVTYNLINDGLKKLKQSGEYDTLIQKYDLQAPTDEEIKAFMDEAKS</sequence>
<feature type="signal peptide" evidence="3">
    <location>
        <begin position="1"/>
        <end position="22"/>
    </location>
</feature>
<protein>
    <submittedName>
        <fullName evidence="5">Bacterial extracellular solute-binding s, 3 family protein</fullName>
    </submittedName>
</protein>
<proteinExistence type="inferred from homology"/>
<dbReference type="SMART" id="SM00062">
    <property type="entry name" value="PBPb"/>
    <property type="match status" value="1"/>
</dbReference>
<dbReference type="PATRIC" id="fig|1310607.3.peg.3647"/>
<evidence type="ECO:0000256" key="2">
    <source>
        <dbReference type="ARBA" id="ARBA00022729"/>
    </source>
</evidence>